<dbReference type="SUPFAM" id="SSF50998">
    <property type="entry name" value="Quinoprotein alcohol dehydrogenase-like"/>
    <property type="match status" value="1"/>
</dbReference>
<dbReference type="SUPFAM" id="SSF50978">
    <property type="entry name" value="WD40 repeat-like"/>
    <property type="match status" value="1"/>
</dbReference>
<dbReference type="EMBL" id="MEIA01000178">
    <property type="protein sequence ID" value="OJF13036.1"/>
    <property type="molecule type" value="Genomic_DNA"/>
</dbReference>
<evidence type="ECO:0000256" key="3">
    <source>
        <dbReference type="PROSITE-ProRule" id="PRU00221"/>
    </source>
</evidence>
<evidence type="ECO:0000256" key="1">
    <source>
        <dbReference type="ARBA" id="ARBA00022574"/>
    </source>
</evidence>
<protein>
    <recommendedName>
        <fullName evidence="7">WD40 repeat protein</fullName>
    </recommendedName>
</protein>
<proteinExistence type="predicted"/>
<evidence type="ECO:0008006" key="7">
    <source>
        <dbReference type="Google" id="ProtNLM"/>
    </source>
</evidence>
<dbReference type="Proteomes" id="UP000182486">
    <property type="component" value="Unassembled WGS sequence"/>
</dbReference>
<dbReference type="InterPro" id="IPR036322">
    <property type="entry name" value="WD40_repeat_dom_sf"/>
</dbReference>
<name>A0A1K0GPG7_9ACTN</name>
<reference evidence="5 6" key="1">
    <citation type="submission" date="2016-09" db="EMBL/GenBank/DDBJ databases">
        <title>Couchioplanes caeruleus draft genome sequence.</title>
        <authorList>
            <person name="Sheehan J."/>
            <person name="Caffrey P."/>
        </authorList>
    </citation>
    <scope>NUCLEOTIDE SEQUENCE [LARGE SCALE GENOMIC DNA]</scope>
    <source>
        <strain evidence="5 6">DSM 43634</strain>
    </source>
</reference>
<feature type="region of interest" description="Disordered" evidence="4">
    <location>
        <begin position="1"/>
        <end position="22"/>
    </location>
</feature>
<dbReference type="PROSITE" id="PS50082">
    <property type="entry name" value="WD_REPEATS_2"/>
    <property type="match status" value="5"/>
</dbReference>
<gene>
    <name evidence="5" type="ORF">BG844_17420</name>
</gene>
<feature type="repeat" description="WD" evidence="3">
    <location>
        <begin position="547"/>
        <end position="588"/>
    </location>
</feature>
<feature type="repeat" description="WD" evidence="3">
    <location>
        <begin position="13"/>
        <end position="54"/>
    </location>
</feature>
<evidence type="ECO:0000256" key="4">
    <source>
        <dbReference type="SAM" id="MobiDB-lite"/>
    </source>
</evidence>
<dbReference type="InterPro" id="IPR001680">
    <property type="entry name" value="WD40_rpt"/>
</dbReference>
<organism evidence="5 6">
    <name type="scientific">Couchioplanes caeruleus subsp. caeruleus</name>
    <dbReference type="NCBI Taxonomy" id="56427"/>
    <lineage>
        <taxon>Bacteria</taxon>
        <taxon>Bacillati</taxon>
        <taxon>Actinomycetota</taxon>
        <taxon>Actinomycetes</taxon>
        <taxon>Micromonosporales</taxon>
        <taxon>Micromonosporaceae</taxon>
        <taxon>Couchioplanes</taxon>
    </lineage>
</organism>
<dbReference type="PROSITE" id="PS50294">
    <property type="entry name" value="WD_REPEATS_REGION"/>
    <property type="match status" value="4"/>
</dbReference>
<dbReference type="SMART" id="SM00320">
    <property type="entry name" value="WD40"/>
    <property type="match status" value="11"/>
</dbReference>
<feature type="repeat" description="WD" evidence="3">
    <location>
        <begin position="296"/>
        <end position="337"/>
    </location>
</feature>
<dbReference type="PROSITE" id="PS00678">
    <property type="entry name" value="WD_REPEATS_1"/>
    <property type="match status" value="1"/>
</dbReference>
<dbReference type="InterPro" id="IPR015943">
    <property type="entry name" value="WD40/YVTN_repeat-like_dom_sf"/>
</dbReference>
<dbReference type="AlphaFoldDB" id="A0A1K0GPG7"/>
<dbReference type="InterPro" id="IPR011047">
    <property type="entry name" value="Quinoprotein_ADH-like_sf"/>
</dbReference>
<dbReference type="CDD" id="cd00200">
    <property type="entry name" value="WD40"/>
    <property type="match status" value="1"/>
</dbReference>
<evidence type="ECO:0000313" key="6">
    <source>
        <dbReference type="Proteomes" id="UP000182486"/>
    </source>
</evidence>
<feature type="repeat" description="WD" evidence="3">
    <location>
        <begin position="379"/>
        <end position="420"/>
    </location>
</feature>
<comment type="caution">
    <text evidence="5">The sequence shown here is derived from an EMBL/GenBank/DDBJ whole genome shotgun (WGS) entry which is preliminary data.</text>
</comment>
<dbReference type="Pfam" id="PF00400">
    <property type="entry name" value="WD40"/>
    <property type="match status" value="9"/>
</dbReference>
<sequence>MVSDDDGLWPQMRPSDAGSTSTLGISSDGRLLFSGHSGDRLRVWDLTTRTPLAEWNEYGDAVFGVEPDTLLVHHYQALLTLDIRTGRTRSRPWPYRAGHLLPGVGGSPWYLVIRSEDDKQLVDVATGALRCTLAAPPGPLGWGVSSPDGRWLATNPAYGKDRSVRIWSTADGSLYRELPHPDSVSSVAFLPDGARCVTAGRDAIRVWDLAGGDLVTELPGSRLALAADGSLLAVADDEQVRVYATAGWEVVGVLPPHGKVWAIAFTPDGALLATGSLADSTVRGWDAATGQLAYELGGVTREMHAVAFSPDGQRLATAADDTAVRVWATGDGALMHRVTGHVGAVNAVAYSPGGGLLAVADDETVRFWDAASGASVGALPGLGAPVYALAYSPDGARLATGDHDGAIRIWDAGTWRELREWTEHRNPIWYMAFSPDGRYLVVADDEMVCAWDSSTGSFAGRLAEPVRRLDEVAVAPDGRGFALGVTARYDGRALSIYQAPATTPAQPRTGTVRALAYSPDGALAVGTDDATVQIYPDPASGKCDGWLDGHTGLVRSLAYSPDGRMLAVGCANAAVHLWDVAAERRIAVLVALDDGGSATLRSGGEHRVVDGVPNGEFWYLPLGTAAQP</sequence>
<evidence type="ECO:0000313" key="5">
    <source>
        <dbReference type="EMBL" id="OJF13036.1"/>
    </source>
</evidence>
<dbReference type="Gene3D" id="2.130.10.10">
    <property type="entry name" value="YVTN repeat-like/Quinoprotein amine dehydrogenase"/>
    <property type="match status" value="5"/>
</dbReference>
<keyword evidence="2" id="KW-0677">Repeat</keyword>
<dbReference type="PANTHER" id="PTHR19879:SF9">
    <property type="entry name" value="TRANSCRIPTION INITIATION FACTOR TFIID SUBUNIT 5"/>
    <property type="match status" value="1"/>
</dbReference>
<dbReference type="InterPro" id="IPR019775">
    <property type="entry name" value="WD40_repeat_CS"/>
</dbReference>
<dbReference type="PANTHER" id="PTHR19879">
    <property type="entry name" value="TRANSCRIPTION INITIATION FACTOR TFIID"/>
    <property type="match status" value="1"/>
</dbReference>
<keyword evidence="1 3" id="KW-0853">WD repeat</keyword>
<keyword evidence="6" id="KW-1185">Reference proteome</keyword>
<evidence type="ECO:0000256" key="2">
    <source>
        <dbReference type="ARBA" id="ARBA00022737"/>
    </source>
</evidence>
<feature type="repeat" description="WD" evidence="3">
    <location>
        <begin position="338"/>
        <end position="378"/>
    </location>
</feature>
<accession>A0A1K0GPG7</accession>